<evidence type="ECO:0000256" key="6">
    <source>
        <dbReference type="ARBA" id="ARBA00022801"/>
    </source>
</evidence>
<evidence type="ECO:0000256" key="1">
    <source>
        <dbReference type="ARBA" id="ARBA00001946"/>
    </source>
</evidence>
<evidence type="ECO:0000313" key="12">
    <source>
        <dbReference type="Proteomes" id="UP000315648"/>
    </source>
</evidence>
<evidence type="ECO:0000256" key="2">
    <source>
        <dbReference type="ARBA" id="ARBA00005135"/>
    </source>
</evidence>
<evidence type="ECO:0000256" key="7">
    <source>
        <dbReference type="ARBA" id="ARBA00022842"/>
    </source>
</evidence>
<evidence type="ECO:0000256" key="3">
    <source>
        <dbReference type="ARBA" id="ARBA00012640"/>
    </source>
</evidence>
<evidence type="ECO:0000256" key="8">
    <source>
        <dbReference type="ARBA" id="ARBA00023299"/>
    </source>
</evidence>
<dbReference type="PANTHER" id="PTHR43344:SF2">
    <property type="entry name" value="PHOSPHOSERINE PHOSPHATASE"/>
    <property type="match status" value="1"/>
</dbReference>
<comment type="pathway">
    <text evidence="2">Amino-acid biosynthesis; L-serine biosynthesis; L-serine from 3-phospho-D-glycerate: step 3/3.</text>
</comment>
<keyword evidence="7" id="KW-0460">Magnesium</keyword>
<proteinExistence type="predicted"/>
<keyword evidence="6" id="KW-0378">Hydrolase</keyword>
<dbReference type="InterPro" id="IPR036412">
    <property type="entry name" value="HAD-like_sf"/>
</dbReference>
<dbReference type="AlphaFoldDB" id="A0A556QP39"/>
<evidence type="ECO:0000256" key="10">
    <source>
        <dbReference type="ARBA" id="ARBA00048523"/>
    </source>
</evidence>
<dbReference type="PANTHER" id="PTHR43344">
    <property type="entry name" value="PHOSPHOSERINE PHOSPHATASE"/>
    <property type="match status" value="1"/>
</dbReference>
<dbReference type="GO" id="GO:0036424">
    <property type="term" value="F:L-phosphoserine phosphatase activity"/>
    <property type="evidence" value="ECO:0007669"/>
    <property type="project" value="TreeGrafter"/>
</dbReference>
<dbReference type="EMBL" id="VMBG01000001">
    <property type="protein sequence ID" value="TSJ78387.1"/>
    <property type="molecule type" value="Genomic_DNA"/>
</dbReference>
<evidence type="ECO:0000313" key="11">
    <source>
        <dbReference type="EMBL" id="TSJ78387.1"/>
    </source>
</evidence>
<comment type="catalytic activity">
    <reaction evidence="10">
        <text>O-phospho-D-serine + H2O = D-serine + phosphate</text>
        <dbReference type="Rhea" id="RHEA:24873"/>
        <dbReference type="ChEBI" id="CHEBI:15377"/>
        <dbReference type="ChEBI" id="CHEBI:35247"/>
        <dbReference type="ChEBI" id="CHEBI:43474"/>
        <dbReference type="ChEBI" id="CHEBI:58680"/>
        <dbReference type="EC" id="3.1.3.3"/>
    </reaction>
</comment>
<organism evidence="11 12">
    <name type="scientific">Rariglobus hedericola</name>
    <dbReference type="NCBI Taxonomy" id="2597822"/>
    <lineage>
        <taxon>Bacteria</taxon>
        <taxon>Pseudomonadati</taxon>
        <taxon>Verrucomicrobiota</taxon>
        <taxon>Opitutia</taxon>
        <taxon>Opitutales</taxon>
        <taxon>Opitutaceae</taxon>
        <taxon>Rariglobus</taxon>
    </lineage>
</organism>
<dbReference type="SUPFAM" id="SSF56784">
    <property type="entry name" value="HAD-like"/>
    <property type="match status" value="1"/>
</dbReference>
<dbReference type="RefSeq" id="WP_144228728.1">
    <property type="nucleotide sequence ID" value="NZ_CBCRVV010000003.1"/>
</dbReference>
<evidence type="ECO:0000256" key="4">
    <source>
        <dbReference type="ARBA" id="ARBA00022605"/>
    </source>
</evidence>
<dbReference type="Pfam" id="PF12710">
    <property type="entry name" value="HAD"/>
    <property type="match status" value="1"/>
</dbReference>
<evidence type="ECO:0000256" key="5">
    <source>
        <dbReference type="ARBA" id="ARBA00022723"/>
    </source>
</evidence>
<dbReference type="GO" id="GO:0006564">
    <property type="term" value="P:L-serine biosynthetic process"/>
    <property type="evidence" value="ECO:0007669"/>
    <property type="project" value="UniProtKB-KW"/>
</dbReference>
<accession>A0A556QP39</accession>
<dbReference type="InterPro" id="IPR050582">
    <property type="entry name" value="HAD-like_SerB"/>
</dbReference>
<dbReference type="Proteomes" id="UP000315648">
    <property type="component" value="Unassembled WGS sequence"/>
</dbReference>
<comment type="cofactor">
    <cofactor evidence="1">
        <name>Mg(2+)</name>
        <dbReference type="ChEBI" id="CHEBI:18420"/>
    </cofactor>
</comment>
<dbReference type="NCBIfam" id="TIGR01488">
    <property type="entry name" value="HAD-SF-IB"/>
    <property type="match status" value="1"/>
</dbReference>
<dbReference type="Gene3D" id="1.10.150.210">
    <property type="entry name" value="Phosphoserine phosphatase, domain 2"/>
    <property type="match status" value="1"/>
</dbReference>
<keyword evidence="12" id="KW-1185">Reference proteome</keyword>
<dbReference type="GO" id="GO:0005737">
    <property type="term" value="C:cytoplasm"/>
    <property type="evidence" value="ECO:0007669"/>
    <property type="project" value="TreeGrafter"/>
</dbReference>
<dbReference type="GO" id="GO:0000287">
    <property type="term" value="F:magnesium ion binding"/>
    <property type="evidence" value="ECO:0007669"/>
    <property type="project" value="TreeGrafter"/>
</dbReference>
<dbReference type="OrthoDB" id="9790031at2"/>
<comment type="caution">
    <text evidence="11">The sequence shown here is derived from an EMBL/GenBank/DDBJ whole genome shotgun (WGS) entry which is preliminary data.</text>
</comment>
<gene>
    <name evidence="11" type="ORF">FPL22_03535</name>
</gene>
<dbReference type="InterPro" id="IPR023214">
    <property type="entry name" value="HAD_sf"/>
</dbReference>
<name>A0A556QP39_9BACT</name>
<keyword evidence="4" id="KW-0028">Amino-acid biosynthesis</keyword>
<dbReference type="EC" id="3.1.3.3" evidence="3"/>
<sequence length="216" mass="23874">MSGPKLLIFDCDSTLSSIEGIDELARVRGPEVFKRVEEMTNEAMDGKISVEAVFGRRLEIIQPEAKHVAQIGQHYIDTVEPDAKAVIAQARAADWTVMIISGGFRPIIRPLADFLGIERVEAVDLFFDEAGRYTGFDESYPTTRSGGKPEVITRLKSELKPDKVVMVGDGASDLETKPVVDLFVGFGRYMAREKVKRESAAFITQLSELPALIARI</sequence>
<evidence type="ECO:0000256" key="9">
    <source>
        <dbReference type="ARBA" id="ARBA00048138"/>
    </source>
</evidence>
<dbReference type="Gene3D" id="3.40.50.1000">
    <property type="entry name" value="HAD superfamily/HAD-like"/>
    <property type="match status" value="1"/>
</dbReference>
<comment type="catalytic activity">
    <reaction evidence="9">
        <text>O-phospho-L-serine + H2O = L-serine + phosphate</text>
        <dbReference type="Rhea" id="RHEA:21208"/>
        <dbReference type="ChEBI" id="CHEBI:15377"/>
        <dbReference type="ChEBI" id="CHEBI:33384"/>
        <dbReference type="ChEBI" id="CHEBI:43474"/>
        <dbReference type="ChEBI" id="CHEBI:57524"/>
        <dbReference type="EC" id="3.1.3.3"/>
    </reaction>
</comment>
<keyword evidence="5" id="KW-0479">Metal-binding</keyword>
<keyword evidence="8" id="KW-0718">Serine biosynthesis</keyword>
<reference evidence="11 12" key="1">
    <citation type="submission" date="2019-07" db="EMBL/GenBank/DDBJ databases">
        <title>Description of 53C-WASEF.</title>
        <authorList>
            <person name="Pitt A."/>
            <person name="Hahn M.W."/>
        </authorList>
    </citation>
    <scope>NUCLEOTIDE SEQUENCE [LARGE SCALE GENOMIC DNA]</scope>
    <source>
        <strain evidence="11 12">53C-WASEF</strain>
    </source>
</reference>
<protein>
    <recommendedName>
        <fullName evidence="3">phosphoserine phosphatase</fullName>
        <ecNumber evidence="3">3.1.3.3</ecNumber>
    </recommendedName>
</protein>